<dbReference type="EMBL" id="LGTL01000017">
    <property type="protein sequence ID" value="KPA77344.1"/>
    <property type="molecule type" value="Genomic_DNA"/>
</dbReference>
<dbReference type="GeneID" id="26907511"/>
<evidence type="ECO:0000313" key="3">
    <source>
        <dbReference type="Proteomes" id="UP000037923"/>
    </source>
</evidence>
<organism evidence="2 3">
    <name type="scientific">Leptomonas pyrrhocoris</name>
    <name type="common">Firebug parasite</name>
    <dbReference type="NCBI Taxonomy" id="157538"/>
    <lineage>
        <taxon>Eukaryota</taxon>
        <taxon>Discoba</taxon>
        <taxon>Euglenozoa</taxon>
        <taxon>Kinetoplastea</taxon>
        <taxon>Metakinetoplastina</taxon>
        <taxon>Trypanosomatida</taxon>
        <taxon>Trypanosomatidae</taxon>
        <taxon>Leishmaniinae</taxon>
        <taxon>Leptomonas</taxon>
    </lineage>
</organism>
<feature type="region of interest" description="Disordered" evidence="1">
    <location>
        <begin position="616"/>
        <end position="648"/>
    </location>
</feature>
<feature type="compositionally biased region" description="Pro residues" evidence="1">
    <location>
        <begin position="748"/>
        <end position="762"/>
    </location>
</feature>
<proteinExistence type="predicted"/>
<keyword evidence="3" id="KW-1185">Reference proteome</keyword>
<dbReference type="Proteomes" id="UP000037923">
    <property type="component" value="Unassembled WGS sequence"/>
</dbReference>
<name>A0A0N0VE38_LEPPY</name>
<evidence type="ECO:0000313" key="2">
    <source>
        <dbReference type="EMBL" id="KPA77344.1"/>
    </source>
</evidence>
<feature type="compositionally biased region" description="Low complexity" evidence="1">
    <location>
        <begin position="514"/>
        <end position="527"/>
    </location>
</feature>
<evidence type="ECO:0000256" key="1">
    <source>
        <dbReference type="SAM" id="MobiDB-lite"/>
    </source>
</evidence>
<protein>
    <submittedName>
        <fullName evidence="2">Uncharacterized protein</fullName>
    </submittedName>
</protein>
<reference evidence="2 3" key="1">
    <citation type="submission" date="2015-07" db="EMBL/GenBank/DDBJ databases">
        <title>High-quality genome of monoxenous trypanosomatid Leptomonas pyrrhocoris.</title>
        <authorList>
            <person name="Flegontov P."/>
            <person name="Butenko A."/>
            <person name="Firsov S."/>
            <person name="Vlcek C."/>
            <person name="Logacheva M.D."/>
            <person name="Field M."/>
            <person name="Filatov D."/>
            <person name="Flegontova O."/>
            <person name="Gerasimov E."/>
            <person name="Jackson A.P."/>
            <person name="Kelly S."/>
            <person name="Opperdoes F."/>
            <person name="O'Reilly A."/>
            <person name="Votypka J."/>
            <person name="Yurchenko V."/>
            <person name="Lukes J."/>
        </authorList>
    </citation>
    <scope>NUCLEOTIDE SEQUENCE [LARGE SCALE GENOMIC DNA]</scope>
    <source>
        <strain evidence="2">H10</strain>
    </source>
</reference>
<dbReference type="VEuPathDB" id="TriTrypDB:LpyrH10_17_1570"/>
<dbReference type="OrthoDB" id="267725at2759"/>
<dbReference type="RefSeq" id="XP_015655783.1">
    <property type="nucleotide sequence ID" value="XM_015805777.1"/>
</dbReference>
<sequence length="792" mass="85399">MSSLLQCTDDLLQQKAMQSSHYERLERQLLDRERRRRAVVMTLKQRIADVGRRGNDVVDLRRENRQLADQLAQHALQFAALQCRDAEAQKTRRGAVERLQDGVRSWSGHPAQIVLILQALEWQKKLSTGARKLRRALRSIGQTLQLHRQVCVFHGRCTAVMRWHHTCAACLTVSLRERMQTATQARSAALQEAAEANAQCAGPLTEERFHAERTGVALEAELDLFHAYADNLTDMCEMANEEVAALSSLVDTEADILAEGEAKLEAAVATVTQSADALSVQRETHARAFTDLTQQRQQLTAEIAKAEAVATTTQACVRELTTLRDGTQQHTHKVLRQMLTVDFVLALCDRVHQRCTTQQLAQMSERAAVTQELAQLRTEHATQLRDRQMARAEAARRVETETLLRQEAQLRRAAVDLEGDEWRLLHAQLVRDACRARAAAAEAAAAAREETKRRRQSNGKGGDAVAAPRLPRGKRQRGGDRAATRSSAASRRQRAALEAVNALTLTASQDGRRPSPSISSPTSSSITAGHTARTAYRLVSLKPSLVKRPGSAGAAAAVMGDTTRASSKIAKRAHVASAMSPFMAVMSESDSSFSLMHDSGGAMETGAATATAAAAVTPDNTVKGRGRETPPAVSSLSLSPSPSPRCPAGGRTRIYAPVSTHHHHNNHPTATALPCRRLQAAVDAEVQKTPRSALDTALMAARTPRPVAVANARPVAYKLSPNSGNPSALPTRGGGGLGSTRARTGLFAPPPSAAAVPPPPRAPFSGVGRRRAPPLMPTAGGAADDLFADLFS</sequence>
<feature type="region of interest" description="Disordered" evidence="1">
    <location>
        <begin position="747"/>
        <end position="783"/>
    </location>
</feature>
<gene>
    <name evidence="2" type="ORF">ABB37_07225</name>
</gene>
<comment type="caution">
    <text evidence="2">The sequence shown here is derived from an EMBL/GenBank/DDBJ whole genome shotgun (WGS) entry which is preliminary data.</text>
</comment>
<feature type="region of interest" description="Disordered" evidence="1">
    <location>
        <begin position="445"/>
        <end position="529"/>
    </location>
</feature>
<accession>A0A0N0VE38</accession>
<dbReference type="AlphaFoldDB" id="A0A0N0VE38"/>
<dbReference type="OMA" id="RCSEMRE"/>